<keyword evidence="2" id="KW-1185">Reference proteome</keyword>
<protein>
    <submittedName>
        <fullName evidence="1">Uncharacterized protein</fullName>
    </submittedName>
</protein>
<reference evidence="1" key="1">
    <citation type="submission" date="2021-03" db="EMBL/GenBank/DDBJ databases">
        <authorList>
            <person name="Tagirdzhanova G."/>
        </authorList>
    </citation>
    <scope>NUCLEOTIDE SEQUENCE</scope>
</reference>
<evidence type="ECO:0000313" key="1">
    <source>
        <dbReference type="EMBL" id="CAF9934079.1"/>
    </source>
</evidence>
<accession>A0A8H3G3F1</accession>
<dbReference type="EMBL" id="CAJPDS010000072">
    <property type="protein sequence ID" value="CAF9934079.1"/>
    <property type="molecule type" value="Genomic_DNA"/>
</dbReference>
<dbReference type="Proteomes" id="UP000664521">
    <property type="component" value="Unassembled WGS sequence"/>
</dbReference>
<dbReference type="AlphaFoldDB" id="A0A8H3G3F1"/>
<comment type="caution">
    <text evidence="1">The sequence shown here is derived from an EMBL/GenBank/DDBJ whole genome shotgun (WGS) entry which is preliminary data.</text>
</comment>
<proteinExistence type="predicted"/>
<organism evidence="1 2">
    <name type="scientific">Heterodermia speciosa</name>
    <dbReference type="NCBI Taxonomy" id="116794"/>
    <lineage>
        <taxon>Eukaryota</taxon>
        <taxon>Fungi</taxon>
        <taxon>Dikarya</taxon>
        <taxon>Ascomycota</taxon>
        <taxon>Pezizomycotina</taxon>
        <taxon>Lecanoromycetes</taxon>
        <taxon>OSLEUM clade</taxon>
        <taxon>Lecanoromycetidae</taxon>
        <taxon>Caliciales</taxon>
        <taxon>Physciaceae</taxon>
        <taxon>Heterodermia</taxon>
    </lineage>
</organism>
<sequence length="138" mass="15056">MDPSRPGTFHCFKGGKWMPQETVSGVIDQACTSTAEHDGDNVHFSFVPSADGTFPHQQVDHQFRACRSDQSGPLVCQPASGVVSFTGDIKSAARANSNDCTYAMQRIIDICHGEHEDTRGGWWQYDSDGTTYGVDPAE</sequence>
<dbReference type="OrthoDB" id="5415764at2759"/>
<gene>
    <name evidence="1" type="ORF">HETSPECPRED_009099</name>
</gene>
<name>A0A8H3G3F1_9LECA</name>
<evidence type="ECO:0000313" key="2">
    <source>
        <dbReference type="Proteomes" id="UP000664521"/>
    </source>
</evidence>